<name>A0ABW4TIS2_9ACTN</name>
<evidence type="ECO:0000313" key="3">
    <source>
        <dbReference type="Proteomes" id="UP001597351"/>
    </source>
</evidence>
<evidence type="ECO:0000313" key="2">
    <source>
        <dbReference type="EMBL" id="MFD1945850.1"/>
    </source>
</evidence>
<keyword evidence="3" id="KW-1185">Reference proteome</keyword>
<accession>A0ABW4TIS2</accession>
<comment type="caution">
    <text evidence="2">The sequence shown here is derived from an EMBL/GenBank/DDBJ whole genome shotgun (WGS) entry which is preliminary data.</text>
</comment>
<dbReference type="EMBL" id="JBHUGD010000001">
    <property type="protein sequence ID" value="MFD1945850.1"/>
    <property type="molecule type" value="Genomic_DNA"/>
</dbReference>
<sequence length="221" mass="23450">MKFGRKAREAAETPQAETRPTDGADEPTAPAEPGPYDAEDLGDDGVQRVDLGSMLVPPVPGSELRIQVDEKTQQVQSVLLAGADGALELRAFSAPRNGDLWSEVRPQLAADMARRGGTATEREGRFGTELVCQLTVKTADGRTGQQPSRIVGINGSRWMVRATFLGKPAVEPEAAGVWEDALARLAVRRGDHAMPVGDPLPVVLPEQARRVGAPGQGTLDG</sequence>
<feature type="region of interest" description="Disordered" evidence="1">
    <location>
        <begin position="1"/>
        <end position="45"/>
    </location>
</feature>
<feature type="compositionally biased region" description="Basic and acidic residues" evidence="1">
    <location>
        <begin position="1"/>
        <end position="11"/>
    </location>
</feature>
<dbReference type="InterPro" id="IPR022183">
    <property type="entry name" value="DUF3710"/>
</dbReference>
<organism evidence="2 3">
    <name type="scientific">Nocardioides aestuarii</name>
    <dbReference type="NCBI Taxonomy" id="252231"/>
    <lineage>
        <taxon>Bacteria</taxon>
        <taxon>Bacillati</taxon>
        <taxon>Actinomycetota</taxon>
        <taxon>Actinomycetes</taxon>
        <taxon>Propionibacteriales</taxon>
        <taxon>Nocardioidaceae</taxon>
        <taxon>Nocardioides</taxon>
    </lineage>
</organism>
<gene>
    <name evidence="2" type="ORF">ACFSDE_03525</name>
</gene>
<dbReference type="RefSeq" id="WP_343915241.1">
    <property type="nucleotide sequence ID" value="NZ_BAAAJT010000002.1"/>
</dbReference>
<dbReference type="Pfam" id="PF12502">
    <property type="entry name" value="DUF3710"/>
    <property type="match status" value="1"/>
</dbReference>
<reference evidence="3" key="1">
    <citation type="journal article" date="2019" name="Int. J. Syst. Evol. Microbiol.">
        <title>The Global Catalogue of Microorganisms (GCM) 10K type strain sequencing project: providing services to taxonomists for standard genome sequencing and annotation.</title>
        <authorList>
            <consortium name="The Broad Institute Genomics Platform"/>
            <consortium name="The Broad Institute Genome Sequencing Center for Infectious Disease"/>
            <person name="Wu L."/>
            <person name="Ma J."/>
        </authorList>
    </citation>
    <scope>NUCLEOTIDE SEQUENCE [LARGE SCALE GENOMIC DNA]</scope>
    <source>
        <strain evidence="3">CGMCC 1.12477</strain>
    </source>
</reference>
<protein>
    <submittedName>
        <fullName evidence="2">DUF3710 domain-containing protein</fullName>
    </submittedName>
</protein>
<proteinExistence type="predicted"/>
<dbReference type="Proteomes" id="UP001597351">
    <property type="component" value="Unassembled WGS sequence"/>
</dbReference>
<evidence type="ECO:0000256" key="1">
    <source>
        <dbReference type="SAM" id="MobiDB-lite"/>
    </source>
</evidence>